<organism evidence="1 2">
    <name type="scientific">Blautia hominis</name>
    <dbReference type="NCBI Taxonomy" id="2025493"/>
    <lineage>
        <taxon>Bacteria</taxon>
        <taxon>Bacillati</taxon>
        <taxon>Bacillota</taxon>
        <taxon>Clostridia</taxon>
        <taxon>Lachnospirales</taxon>
        <taxon>Lachnospiraceae</taxon>
        <taxon>Blautia</taxon>
    </lineage>
</organism>
<reference evidence="1 2" key="1">
    <citation type="submission" date="2024-04" db="EMBL/GenBank/DDBJ databases">
        <title>Defined microbial consortia suppress multidrug-resistant proinflammatory Enterobacteriaceae via ecological control.</title>
        <authorList>
            <person name="Furuichi M."/>
            <person name="Kawaguchi T."/>
            <person name="Pust M."/>
            <person name="Yasuma K."/>
            <person name="Plichta D."/>
            <person name="Hasegawa N."/>
            <person name="Ohya T."/>
            <person name="Bhattarai S."/>
            <person name="Sasajima S."/>
            <person name="Aoto Y."/>
            <person name="Tuganbaev T."/>
            <person name="Yaginuma M."/>
            <person name="Ueda M."/>
            <person name="Okahashi N."/>
            <person name="Amafuji K."/>
            <person name="Kiridooshi Y."/>
            <person name="Sugita K."/>
            <person name="Strazar M."/>
            <person name="Skelly A."/>
            <person name="Suda W."/>
            <person name="Hattori M."/>
            <person name="Nakamoto N."/>
            <person name="Caballero S."/>
            <person name="Norman J."/>
            <person name="Olle B."/>
            <person name="Tanoue T."/>
            <person name="Arita M."/>
            <person name="Bucci V."/>
            <person name="Atarashi K."/>
            <person name="Xavier R."/>
            <person name="Honda K."/>
        </authorList>
    </citation>
    <scope>NUCLEOTIDE SEQUENCE [LARGE SCALE GENOMIC DNA]</scope>
    <source>
        <strain evidence="2">k04-0078-D8-1</strain>
    </source>
</reference>
<evidence type="ECO:0008006" key="3">
    <source>
        <dbReference type="Google" id="ProtNLM"/>
    </source>
</evidence>
<dbReference type="InterPro" id="IPR036390">
    <property type="entry name" value="WH_DNA-bd_sf"/>
</dbReference>
<dbReference type="EMBL" id="BAABYW010000001">
    <property type="protein sequence ID" value="GAA6406057.1"/>
    <property type="molecule type" value="Genomic_DNA"/>
</dbReference>
<dbReference type="Proteomes" id="UP001600943">
    <property type="component" value="Unassembled WGS sequence"/>
</dbReference>
<keyword evidence="2" id="KW-1185">Reference proteome</keyword>
<gene>
    <name evidence="1" type="ORF">K040078D81_01740</name>
</gene>
<evidence type="ECO:0000313" key="2">
    <source>
        <dbReference type="Proteomes" id="UP001600943"/>
    </source>
</evidence>
<protein>
    <recommendedName>
        <fullName evidence="3">MarR family transcriptional regulator</fullName>
    </recommendedName>
</protein>
<evidence type="ECO:0000313" key="1">
    <source>
        <dbReference type="EMBL" id="GAA6406057.1"/>
    </source>
</evidence>
<name>A0ABQ0B3P0_9FIRM</name>
<dbReference type="RefSeq" id="WP_256162287.1">
    <property type="nucleotide sequence ID" value="NZ_BAABYW010000001.1"/>
</dbReference>
<comment type="caution">
    <text evidence="1">The sequence shown here is derived from an EMBL/GenBank/DDBJ whole genome shotgun (WGS) entry which is preliminary data.</text>
</comment>
<dbReference type="SUPFAM" id="SSF46785">
    <property type="entry name" value="Winged helix' DNA-binding domain"/>
    <property type="match status" value="1"/>
</dbReference>
<accession>A0ABQ0B3P0</accession>
<sequence length="385" mass="44348">MDYQLELKQLVDYPRCRIYREFIRTLVKDRNIRTNGGSYLFYYILLCSFANYRTSHRKIDGITYTIGAGEWICSLAELKEHFRFCFQHQVLSVLEVFENQHYITYSLQGKNKLVKFKIMDWQKDNTALQYSYPCKKDAGFFFFSISKVHELIGMGKCSEMDMLLDLWVHAIFNDTQVRGSDLGPVIYFRNNTGNPLTNYSELSTRWGRSRSTICRILKKLEDLDLLSVIPFAGNHGSVIYLKNYLSTMFNISDVMVDKEEVALALSLPIHIPDEPEAVLEPDTASQISVSDEDASVPKAQMEFLVDKVSKLLVTQGIPCCQCSKTKYQLSKLSDCRGIYSLEIICPYGNMSYRFELRITPQARSKISDRFMKVPTMELKGGISHV</sequence>
<proteinExistence type="predicted"/>